<name>A0A7W4JG03_9PROT</name>
<dbReference type="Proteomes" id="UP000525623">
    <property type="component" value="Unassembled WGS sequence"/>
</dbReference>
<organism evidence="6 7">
    <name type="scientific">Gluconacetobacter tumulicola</name>
    <dbReference type="NCBI Taxonomy" id="1017177"/>
    <lineage>
        <taxon>Bacteria</taxon>
        <taxon>Pseudomonadati</taxon>
        <taxon>Pseudomonadota</taxon>
        <taxon>Alphaproteobacteria</taxon>
        <taxon>Acetobacterales</taxon>
        <taxon>Acetobacteraceae</taxon>
        <taxon>Gluconacetobacter</taxon>
    </lineage>
</organism>
<comment type="similarity">
    <text evidence="1">Belongs to the LysR transcriptional regulatory family.</text>
</comment>
<dbReference type="Pfam" id="PF00126">
    <property type="entry name" value="HTH_1"/>
    <property type="match status" value="1"/>
</dbReference>
<keyword evidence="7" id="KW-1185">Reference proteome</keyword>
<dbReference type="GO" id="GO:0003700">
    <property type="term" value="F:DNA-binding transcription factor activity"/>
    <property type="evidence" value="ECO:0007669"/>
    <property type="project" value="InterPro"/>
</dbReference>
<dbReference type="PRINTS" id="PR00039">
    <property type="entry name" value="HTHLYSR"/>
</dbReference>
<keyword evidence="3" id="KW-0238">DNA-binding</keyword>
<dbReference type="PROSITE" id="PS50931">
    <property type="entry name" value="HTH_LYSR"/>
    <property type="match status" value="1"/>
</dbReference>
<dbReference type="InterPro" id="IPR005119">
    <property type="entry name" value="LysR_subst-bd"/>
</dbReference>
<evidence type="ECO:0000256" key="2">
    <source>
        <dbReference type="ARBA" id="ARBA00023015"/>
    </source>
</evidence>
<evidence type="ECO:0000256" key="4">
    <source>
        <dbReference type="ARBA" id="ARBA00023163"/>
    </source>
</evidence>
<dbReference type="SUPFAM" id="SSF46785">
    <property type="entry name" value="Winged helix' DNA-binding domain"/>
    <property type="match status" value="1"/>
</dbReference>
<evidence type="ECO:0000256" key="3">
    <source>
        <dbReference type="ARBA" id="ARBA00023125"/>
    </source>
</evidence>
<evidence type="ECO:0000256" key="1">
    <source>
        <dbReference type="ARBA" id="ARBA00009437"/>
    </source>
</evidence>
<dbReference type="CDD" id="cd08417">
    <property type="entry name" value="PBP2_Nitroaromatics_like"/>
    <property type="match status" value="1"/>
</dbReference>
<dbReference type="EMBL" id="JABEQL010000026">
    <property type="protein sequence ID" value="MBB2180565.1"/>
    <property type="molecule type" value="Genomic_DNA"/>
</dbReference>
<reference evidence="6 7" key="1">
    <citation type="submission" date="2020-04" db="EMBL/GenBank/DDBJ databases">
        <title>Description of novel Gluconacetobacter.</title>
        <authorList>
            <person name="Sombolestani A."/>
        </authorList>
    </citation>
    <scope>NUCLEOTIDE SEQUENCE [LARGE SCALE GENOMIC DNA]</scope>
    <source>
        <strain evidence="6 7">LMG 27725</strain>
    </source>
</reference>
<dbReference type="AlphaFoldDB" id="A0A7W4JG03"/>
<dbReference type="Gene3D" id="3.40.190.10">
    <property type="entry name" value="Periplasmic binding protein-like II"/>
    <property type="match status" value="2"/>
</dbReference>
<comment type="caution">
    <text evidence="6">The sequence shown here is derived from an EMBL/GenBank/DDBJ whole genome shotgun (WGS) entry which is preliminary data.</text>
</comment>
<sequence>MNISRMDLNLAQVFLALWHERSVSRAAVRLALTQPAVSASLRRLRALCGDELFVRTRYGMQPTSRATTMASVLEECVDTLRGALGQRGEFNPAFSSRSFVVGCDGGLDYALGPHLMAKIREVAPNVTLTARAVPADTMNLTLERREIDLAVTIYPLTRPDCVALSLAPYRMVCVGDPEFVNLPETLRLEELCVWDQILIEGARQHSVFDHALRNLGFSRTIRAVVPSFGHLPLFLRKARTVAVVPEYIAHAFREMTGLCVAGLPDIVGPREIRLLSPVANRNDAGLCWLQSLVLDARHVWSV</sequence>
<feature type="domain" description="HTH lysR-type" evidence="5">
    <location>
        <begin position="6"/>
        <end position="63"/>
    </location>
</feature>
<evidence type="ECO:0000313" key="6">
    <source>
        <dbReference type="EMBL" id="MBB2180565.1"/>
    </source>
</evidence>
<gene>
    <name evidence="6" type="ORF">HLH29_15605</name>
</gene>
<dbReference type="InterPro" id="IPR036388">
    <property type="entry name" value="WH-like_DNA-bd_sf"/>
</dbReference>
<dbReference type="InterPro" id="IPR036390">
    <property type="entry name" value="WH_DNA-bd_sf"/>
</dbReference>
<keyword evidence="2" id="KW-0805">Transcription regulation</keyword>
<dbReference type="InterPro" id="IPR000847">
    <property type="entry name" value="LysR_HTH_N"/>
</dbReference>
<keyword evidence="4" id="KW-0804">Transcription</keyword>
<dbReference type="InterPro" id="IPR050389">
    <property type="entry name" value="LysR-type_TF"/>
</dbReference>
<evidence type="ECO:0000259" key="5">
    <source>
        <dbReference type="PROSITE" id="PS50931"/>
    </source>
</evidence>
<dbReference type="PANTHER" id="PTHR30118">
    <property type="entry name" value="HTH-TYPE TRANSCRIPTIONAL REGULATOR LEUO-RELATED"/>
    <property type="match status" value="1"/>
</dbReference>
<dbReference type="GO" id="GO:0003677">
    <property type="term" value="F:DNA binding"/>
    <property type="evidence" value="ECO:0007669"/>
    <property type="project" value="UniProtKB-KW"/>
</dbReference>
<dbReference type="InterPro" id="IPR037402">
    <property type="entry name" value="YidZ_PBP2"/>
</dbReference>
<dbReference type="PANTHER" id="PTHR30118:SF15">
    <property type="entry name" value="TRANSCRIPTIONAL REGULATORY PROTEIN"/>
    <property type="match status" value="1"/>
</dbReference>
<dbReference type="Pfam" id="PF03466">
    <property type="entry name" value="LysR_substrate"/>
    <property type="match status" value="1"/>
</dbReference>
<evidence type="ECO:0000313" key="7">
    <source>
        <dbReference type="Proteomes" id="UP000525623"/>
    </source>
</evidence>
<dbReference type="Gene3D" id="1.10.10.10">
    <property type="entry name" value="Winged helix-like DNA-binding domain superfamily/Winged helix DNA-binding domain"/>
    <property type="match status" value="1"/>
</dbReference>
<proteinExistence type="inferred from homology"/>
<protein>
    <submittedName>
        <fullName evidence="6">LysR family transcriptional regulator</fullName>
    </submittedName>
</protein>
<dbReference type="SUPFAM" id="SSF53850">
    <property type="entry name" value="Periplasmic binding protein-like II"/>
    <property type="match status" value="1"/>
</dbReference>
<accession>A0A7W4JG03</accession>